<organism evidence="3">
    <name type="scientific">uncultured Caudovirales phage</name>
    <dbReference type="NCBI Taxonomy" id="2100421"/>
    <lineage>
        <taxon>Viruses</taxon>
        <taxon>Duplodnaviria</taxon>
        <taxon>Heunggongvirae</taxon>
        <taxon>Uroviricota</taxon>
        <taxon>Caudoviricetes</taxon>
        <taxon>Peduoviridae</taxon>
        <taxon>Maltschvirus</taxon>
        <taxon>Maltschvirus maltsch</taxon>
    </lineage>
</organism>
<evidence type="ECO:0000313" key="3">
    <source>
        <dbReference type="EMBL" id="ASN69214.1"/>
    </source>
</evidence>
<evidence type="ECO:0000259" key="2">
    <source>
        <dbReference type="Pfam" id="PF03374"/>
    </source>
</evidence>
<name>A0A2H4J297_9CAUD</name>
<proteinExistence type="predicted"/>
<accession>A0A2H4J297</accession>
<dbReference type="InterPro" id="IPR003497">
    <property type="entry name" value="BRO_N_domain"/>
</dbReference>
<dbReference type="EMBL" id="MF417887">
    <property type="protein sequence ID" value="ASN69214.1"/>
    <property type="molecule type" value="Genomic_DNA"/>
</dbReference>
<feature type="domain" description="Antirepressor protein C-terminal" evidence="2">
    <location>
        <begin position="162"/>
        <end position="258"/>
    </location>
</feature>
<dbReference type="InterPro" id="IPR005039">
    <property type="entry name" value="Ant_C"/>
</dbReference>
<dbReference type="Pfam" id="PF02498">
    <property type="entry name" value="Bro-N"/>
    <property type="match status" value="1"/>
</dbReference>
<protein>
    <submittedName>
        <fullName evidence="3">Uncharacterized protein</fullName>
    </submittedName>
</protein>
<evidence type="ECO:0000259" key="1">
    <source>
        <dbReference type="Pfam" id="PF02498"/>
    </source>
</evidence>
<sequence length="268" mass="29948">MSVSSVVAFPVEQASPFDGLRRLRSDGSEFWSARDLMPYLGYDKWQNFEAAIARASISIEIQNEAVTSHVTDASKKVDRPQGGSARLGDFHLSRFACYLVAMNGDPRKPEVAAAQAYFAVKTREAELVQAQIPQTYADALREAASNYERAIAAEAAAQEANQKVEELEPLAAEYERFLDADGTLPMGGIANMLGLGRTTLFRFLKAERVLQPDNRPYQQYAEWFLVRPFKYTDSHDLQQISFTSSLRPDALEPLHRLLVRRGRLTVGA</sequence>
<dbReference type="Pfam" id="PF03374">
    <property type="entry name" value="ANT"/>
    <property type="match status" value="1"/>
</dbReference>
<gene>
    <name evidence="3" type="ORF">7S3_36</name>
</gene>
<reference evidence="3" key="1">
    <citation type="submission" date="2017-06" db="EMBL/GenBank/DDBJ databases">
        <title>Novel phages from South African skin metaviromes.</title>
        <authorList>
            <person name="van Zyl L.J."/>
            <person name="Abrahams Y."/>
            <person name="Stander E.A."/>
            <person name="Kirby B.M."/>
            <person name="Clavaud C."/>
            <person name="Farcet C."/>
            <person name="Breton L."/>
            <person name="Trindade M.I."/>
        </authorList>
    </citation>
    <scope>NUCLEOTIDE SEQUENCE</scope>
</reference>
<feature type="domain" description="Bro-N" evidence="1">
    <location>
        <begin position="22"/>
        <end position="114"/>
    </location>
</feature>
<dbReference type="GO" id="GO:0003677">
    <property type="term" value="F:DNA binding"/>
    <property type="evidence" value="ECO:0007669"/>
    <property type="project" value="InterPro"/>
</dbReference>